<comment type="caution">
    <text evidence="2">The sequence shown here is derived from an EMBL/GenBank/DDBJ whole genome shotgun (WGS) entry which is preliminary data.</text>
</comment>
<dbReference type="EMBL" id="JBHUOP010000004">
    <property type="protein sequence ID" value="MFD2840993.1"/>
    <property type="molecule type" value="Genomic_DNA"/>
</dbReference>
<evidence type="ECO:0000313" key="2">
    <source>
        <dbReference type="EMBL" id="MFD2840993.1"/>
    </source>
</evidence>
<dbReference type="RefSeq" id="WP_377466920.1">
    <property type="nucleotide sequence ID" value="NZ_JBHUOP010000004.1"/>
</dbReference>
<evidence type="ECO:0000256" key="1">
    <source>
        <dbReference type="SAM" id="MobiDB-lite"/>
    </source>
</evidence>
<feature type="region of interest" description="Disordered" evidence="1">
    <location>
        <begin position="352"/>
        <end position="376"/>
    </location>
</feature>
<name>A0ABW5XGI6_9MICO</name>
<accession>A0ABW5XGI6</accession>
<sequence length="376" mass="41924">MFHAVQAAEVARRIGINSHPSVTQFAEAVSLFAPLGWAMCGNWHQEGTIRVLHRAAKGASAEELDQAIADVWNSDNLFLLQHAATPIRRWSNSHYPFKQTLWDRVSLIDKAIQHHLAGAYEASIPIILAQIDGLSLDLTGQSFFSKANPDPFLDDETLAGMEMNLPVVRRLFSENVKESGSFGLVSRHGVLHGRDLGYATRVNSTKTIVLVAALAEYFPRVADDAGARLRRLHEESVAGSQALDESGRLVDDRQVPELLNAAYDFDSAYLNAVLIGSNPFNAHRTLNDMAMKYSLDPGAFTVSQDDIGCWWHYTLPSGQTLGYAARPTASVTRRHPDVWRWDFPSQPKAPPWTHMDGWRSDDTFPRSPNWERDPVI</sequence>
<protein>
    <submittedName>
        <fullName evidence="2">Uncharacterized protein</fullName>
    </submittedName>
</protein>
<organism evidence="2 3">
    <name type="scientific">Populibacterium corticicola</name>
    <dbReference type="NCBI Taxonomy" id="1812826"/>
    <lineage>
        <taxon>Bacteria</taxon>
        <taxon>Bacillati</taxon>
        <taxon>Actinomycetota</taxon>
        <taxon>Actinomycetes</taxon>
        <taxon>Micrococcales</taxon>
        <taxon>Jonesiaceae</taxon>
        <taxon>Populibacterium</taxon>
    </lineage>
</organism>
<evidence type="ECO:0000313" key="3">
    <source>
        <dbReference type="Proteomes" id="UP001597391"/>
    </source>
</evidence>
<feature type="compositionally biased region" description="Basic and acidic residues" evidence="1">
    <location>
        <begin position="356"/>
        <end position="376"/>
    </location>
</feature>
<proteinExistence type="predicted"/>
<keyword evidence="3" id="KW-1185">Reference proteome</keyword>
<dbReference type="Proteomes" id="UP001597391">
    <property type="component" value="Unassembled WGS sequence"/>
</dbReference>
<reference evidence="3" key="1">
    <citation type="journal article" date="2019" name="Int. J. Syst. Evol. Microbiol.">
        <title>The Global Catalogue of Microorganisms (GCM) 10K type strain sequencing project: providing services to taxonomists for standard genome sequencing and annotation.</title>
        <authorList>
            <consortium name="The Broad Institute Genomics Platform"/>
            <consortium name="The Broad Institute Genome Sequencing Center for Infectious Disease"/>
            <person name="Wu L."/>
            <person name="Ma J."/>
        </authorList>
    </citation>
    <scope>NUCLEOTIDE SEQUENCE [LARGE SCALE GENOMIC DNA]</scope>
    <source>
        <strain evidence="3">KCTC 33576</strain>
    </source>
</reference>
<gene>
    <name evidence="2" type="ORF">ACFSYH_10480</name>
</gene>